<feature type="region of interest" description="Disordered" evidence="1">
    <location>
        <begin position="66"/>
        <end position="94"/>
    </location>
</feature>
<reference evidence="2" key="1">
    <citation type="journal article" date="2021" name="Nat. Commun.">
        <title>Genetic determinants of endophytism in the Arabidopsis root mycobiome.</title>
        <authorList>
            <person name="Mesny F."/>
            <person name="Miyauchi S."/>
            <person name="Thiergart T."/>
            <person name="Pickel B."/>
            <person name="Atanasova L."/>
            <person name="Karlsson M."/>
            <person name="Huettel B."/>
            <person name="Barry K.W."/>
            <person name="Haridas S."/>
            <person name="Chen C."/>
            <person name="Bauer D."/>
            <person name="Andreopoulos W."/>
            <person name="Pangilinan J."/>
            <person name="LaButti K."/>
            <person name="Riley R."/>
            <person name="Lipzen A."/>
            <person name="Clum A."/>
            <person name="Drula E."/>
            <person name="Henrissat B."/>
            <person name="Kohler A."/>
            <person name="Grigoriev I.V."/>
            <person name="Martin F.M."/>
            <person name="Hacquard S."/>
        </authorList>
    </citation>
    <scope>NUCLEOTIDE SEQUENCE</scope>
    <source>
        <strain evidence="2">MPI-CAGE-AT-0016</strain>
    </source>
</reference>
<dbReference type="Proteomes" id="UP000813385">
    <property type="component" value="Unassembled WGS sequence"/>
</dbReference>
<dbReference type="EMBL" id="JAGPXD010000007">
    <property type="protein sequence ID" value="KAH7347136.1"/>
    <property type="molecule type" value="Genomic_DNA"/>
</dbReference>
<accession>A0A8K0T4P1</accession>
<organism evidence="2 3">
    <name type="scientific">Plectosphaerella cucumerina</name>
    <dbReference type="NCBI Taxonomy" id="40658"/>
    <lineage>
        <taxon>Eukaryota</taxon>
        <taxon>Fungi</taxon>
        <taxon>Dikarya</taxon>
        <taxon>Ascomycota</taxon>
        <taxon>Pezizomycotina</taxon>
        <taxon>Sordariomycetes</taxon>
        <taxon>Hypocreomycetidae</taxon>
        <taxon>Glomerellales</taxon>
        <taxon>Plectosphaerellaceae</taxon>
        <taxon>Plectosphaerella</taxon>
    </lineage>
</organism>
<gene>
    <name evidence="2" type="ORF">B0T11DRAFT_290877</name>
</gene>
<name>A0A8K0T4P1_9PEZI</name>
<dbReference type="AlphaFoldDB" id="A0A8K0T4P1"/>
<evidence type="ECO:0000313" key="2">
    <source>
        <dbReference type="EMBL" id="KAH7347136.1"/>
    </source>
</evidence>
<evidence type="ECO:0000256" key="1">
    <source>
        <dbReference type="SAM" id="MobiDB-lite"/>
    </source>
</evidence>
<sequence>MSPVAVSLFCAGMLVESWYSDGLRRVSSNGVYVQGDTEACPLWRMCFFYSRKGRVSGDRLVEDNNAALRLHKRPPPPQPRDDDASRMNGIRHVS</sequence>
<protein>
    <submittedName>
        <fullName evidence="2">Uncharacterized protein</fullName>
    </submittedName>
</protein>
<keyword evidence="3" id="KW-1185">Reference proteome</keyword>
<proteinExistence type="predicted"/>
<evidence type="ECO:0000313" key="3">
    <source>
        <dbReference type="Proteomes" id="UP000813385"/>
    </source>
</evidence>
<comment type="caution">
    <text evidence="2">The sequence shown here is derived from an EMBL/GenBank/DDBJ whole genome shotgun (WGS) entry which is preliminary data.</text>
</comment>